<dbReference type="AlphaFoldDB" id="A0A6L2LIH3"/>
<dbReference type="EMBL" id="BKCJ010004326">
    <property type="protein sequence ID" value="GEU60382.1"/>
    <property type="molecule type" value="Genomic_DNA"/>
</dbReference>
<proteinExistence type="predicted"/>
<gene>
    <name evidence="2" type="ORF">Tci_032360</name>
</gene>
<dbReference type="Pfam" id="PF07727">
    <property type="entry name" value="RVT_2"/>
    <property type="match status" value="1"/>
</dbReference>
<evidence type="ECO:0000259" key="1">
    <source>
        <dbReference type="Pfam" id="PF07727"/>
    </source>
</evidence>
<comment type="caution">
    <text evidence="2">The sequence shown here is derived from an EMBL/GenBank/DDBJ whole genome shotgun (WGS) entry which is preliminary data.</text>
</comment>
<name>A0A6L2LIH3_TANCI</name>
<sequence length="279" mass="31640">MFCVLELELDILLTLGNEDSEVLSTAEPRVTKEKDANVNRTNNINNVSLTDNAAGIKDNAVDENIVYGCVNDLNMSDLEDINIFKDSNKDFFGAKADLNNMESIFQVSLVLTTRIHKDHPLEQVFRNLYSAPQTRRMSKNLEAHGLVSTVNQRTNHKDLQNCLFACFLSQMEPKKMDVKSAFLNGKIKEEVYVCQPPGFEDPDFPNKVYKVEKALYGLHQAPRAWIFRYLKGQTKLDFWYLKDSPFDLVAYIDIDYAGASLDKKSTTGGCQFLGCRLIS</sequence>
<evidence type="ECO:0000313" key="2">
    <source>
        <dbReference type="EMBL" id="GEU60382.1"/>
    </source>
</evidence>
<keyword evidence="2" id="KW-0808">Transferase</keyword>
<reference evidence="2" key="1">
    <citation type="journal article" date="2019" name="Sci. Rep.">
        <title>Draft genome of Tanacetum cinerariifolium, the natural source of mosquito coil.</title>
        <authorList>
            <person name="Yamashiro T."/>
            <person name="Shiraishi A."/>
            <person name="Satake H."/>
            <person name="Nakayama K."/>
        </authorList>
    </citation>
    <scope>NUCLEOTIDE SEQUENCE</scope>
</reference>
<dbReference type="InterPro" id="IPR013103">
    <property type="entry name" value="RVT_2"/>
</dbReference>
<keyword evidence="2" id="KW-0695">RNA-directed DNA polymerase</keyword>
<protein>
    <submittedName>
        <fullName evidence="2">Ribonuclease H-like domain, reverse transcriptase, RNA-dependent DNA polymerase</fullName>
    </submittedName>
</protein>
<keyword evidence="2" id="KW-0548">Nucleotidyltransferase</keyword>
<organism evidence="2">
    <name type="scientific">Tanacetum cinerariifolium</name>
    <name type="common">Dalmatian daisy</name>
    <name type="synonym">Chrysanthemum cinerariifolium</name>
    <dbReference type="NCBI Taxonomy" id="118510"/>
    <lineage>
        <taxon>Eukaryota</taxon>
        <taxon>Viridiplantae</taxon>
        <taxon>Streptophyta</taxon>
        <taxon>Embryophyta</taxon>
        <taxon>Tracheophyta</taxon>
        <taxon>Spermatophyta</taxon>
        <taxon>Magnoliopsida</taxon>
        <taxon>eudicotyledons</taxon>
        <taxon>Gunneridae</taxon>
        <taxon>Pentapetalae</taxon>
        <taxon>asterids</taxon>
        <taxon>campanulids</taxon>
        <taxon>Asterales</taxon>
        <taxon>Asteraceae</taxon>
        <taxon>Asteroideae</taxon>
        <taxon>Anthemideae</taxon>
        <taxon>Anthemidinae</taxon>
        <taxon>Tanacetum</taxon>
    </lineage>
</organism>
<feature type="domain" description="Reverse transcriptase Ty1/copia-type" evidence="1">
    <location>
        <begin position="174"/>
        <end position="228"/>
    </location>
</feature>
<dbReference type="GO" id="GO:0003964">
    <property type="term" value="F:RNA-directed DNA polymerase activity"/>
    <property type="evidence" value="ECO:0007669"/>
    <property type="project" value="UniProtKB-KW"/>
</dbReference>
<accession>A0A6L2LIH3</accession>